<protein>
    <recommendedName>
        <fullName evidence="3">Thioredoxin domain-containing protein</fullName>
    </recommendedName>
</protein>
<dbReference type="SUPFAM" id="SSF52833">
    <property type="entry name" value="Thioredoxin-like"/>
    <property type="match status" value="1"/>
</dbReference>
<proteinExistence type="predicted"/>
<sequence length="173" mass="20155">MTNSNKKIVKNYFILALIFLAVVLLVWYICKWYTVCNDYKKEIPVIRGTLNYEITESDFEHYILENPSSVVYMCTASEEKCRNFEKDFKKIVVAKNLQDSIIYLNLSNTDIDSFVKDFNNKYNYKIKLTKNYPLLVEFTDGKVTGLVQGENGNSLSISKMKQFIEIHKIGKTN</sequence>
<organism evidence="2">
    <name type="scientific">human gut metagenome</name>
    <dbReference type="NCBI Taxonomy" id="408170"/>
    <lineage>
        <taxon>unclassified sequences</taxon>
        <taxon>metagenomes</taxon>
        <taxon>organismal metagenomes</taxon>
    </lineage>
</organism>
<accession>K1TMH9</accession>
<evidence type="ECO:0008006" key="3">
    <source>
        <dbReference type="Google" id="ProtNLM"/>
    </source>
</evidence>
<name>K1TMH9_9ZZZZ</name>
<dbReference type="InterPro" id="IPR046698">
    <property type="entry name" value="PedC-like"/>
</dbReference>
<keyword evidence="1" id="KW-0472">Membrane</keyword>
<comment type="caution">
    <text evidence="2">The sequence shown here is derived from an EMBL/GenBank/DDBJ whole genome shotgun (WGS) entry which is preliminary data.</text>
</comment>
<dbReference type="InterPro" id="IPR036249">
    <property type="entry name" value="Thioredoxin-like_sf"/>
</dbReference>
<keyword evidence="1" id="KW-1133">Transmembrane helix</keyword>
<keyword evidence="1" id="KW-0812">Transmembrane</keyword>
<evidence type="ECO:0000256" key="1">
    <source>
        <dbReference type="SAM" id="Phobius"/>
    </source>
</evidence>
<evidence type="ECO:0000313" key="2">
    <source>
        <dbReference type="EMBL" id="EKC74337.1"/>
    </source>
</evidence>
<dbReference type="Pfam" id="PF20207">
    <property type="entry name" value="DUF6568"/>
    <property type="match status" value="1"/>
</dbReference>
<reference evidence="2" key="1">
    <citation type="journal article" date="2013" name="Environ. Microbiol.">
        <title>Microbiota from the distal guts of lean and obese adolescents exhibit partial functional redundancy besides clear differences in community structure.</title>
        <authorList>
            <person name="Ferrer M."/>
            <person name="Ruiz A."/>
            <person name="Lanza F."/>
            <person name="Haange S.B."/>
            <person name="Oberbach A."/>
            <person name="Till H."/>
            <person name="Bargiela R."/>
            <person name="Campoy C."/>
            <person name="Segura M.T."/>
            <person name="Richter M."/>
            <person name="von Bergen M."/>
            <person name="Seifert J."/>
            <person name="Suarez A."/>
        </authorList>
    </citation>
    <scope>NUCLEOTIDE SEQUENCE</scope>
</reference>
<feature type="transmembrane region" description="Helical" evidence="1">
    <location>
        <begin position="12"/>
        <end position="29"/>
    </location>
</feature>
<dbReference type="Gene3D" id="3.40.30.10">
    <property type="entry name" value="Glutaredoxin"/>
    <property type="match status" value="1"/>
</dbReference>
<dbReference type="AlphaFoldDB" id="K1TMH9"/>
<dbReference type="EMBL" id="AJWZ01001249">
    <property type="protein sequence ID" value="EKC74337.1"/>
    <property type="molecule type" value="Genomic_DNA"/>
</dbReference>
<gene>
    <name evidence="2" type="ORF">OBE_01914</name>
</gene>